<dbReference type="Gene3D" id="3.90.1150.10">
    <property type="entry name" value="Aspartate Aminotransferase, domain 1"/>
    <property type="match status" value="1"/>
</dbReference>
<dbReference type="InterPro" id="IPR005814">
    <property type="entry name" value="Aminotrans_3"/>
</dbReference>
<dbReference type="Pfam" id="PF00202">
    <property type="entry name" value="Aminotran_3"/>
    <property type="match status" value="1"/>
</dbReference>
<dbReference type="PANTHER" id="PTHR11986">
    <property type="entry name" value="AMINOTRANSFERASE CLASS III"/>
    <property type="match status" value="1"/>
</dbReference>
<dbReference type="InterPro" id="IPR050103">
    <property type="entry name" value="Class-III_PLP-dep_AT"/>
</dbReference>
<dbReference type="Pfam" id="PF01041">
    <property type="entry name" value="DegT_DnrJ_EryC1"/>
    <property type="match status" value="1"/>
</dbReference>
<dbReference type="Gene3D" id="3.40.640.10">
    <property type="entry name" value="Type I PLP-dependent aspartate aminotransferase-like (Major domain)"/>
    <property type="match status" value="2"/>
</dbReference>
<comment type="similarity">
    <text evidence="2">Belongs to the class-III pyridoxal-phosphate-dependent aminotransferase family.</text>
</comment>
<proteinExistence type="inferred from homology"/>
<dbReference type="AlphaFoldDB" id="A0A0F9HMB0"/>
<dbReference type="InterPro" id="IPR049704">
    <property type="entry name" value="Aminotrans_3_PPA_site"/>
</dbReference>
<accession>A0A0F9HMB0</accession>
<evidence type="ECO:0000256" key="1">
    <source>
        <dbReference type="ARBA" id="ARBA00001933"/>
    </source>
</evidence>
<reference evidence="4" key="1">
    <citation type="journal article" date="2015" name="Nature">
        <title>Complex archaea that bridge the gap between prokaryotes and eukaryotes.</title>
        <authorList>
            <person name="Spang A."/>
            <person name="Saw J.H."/>
            <person name="Jorgensen S.L."/>
            <person name="Zaremba-Niedzwiedzka K."/>
            <person name="Martijn J."/>
            <person name="Lind A.E."/>
            <person name="van Eijk R."/>
            <person name="Schleper C."/>
            <person name="Guy L."/>
            <person name="Ettema T.J."/>
        </authorList>
    </citation>
    <scope>NUCLEOTIDE SEQUENCE</scope>
</reference>
<evidence type="ECO:0000313" key="4">
    <source>
        <dbReference type="EMBL" id="KKM04312.1"/>
    </source>
</evidence>
<gene>
    <name evidence="4" type="ORF">LCGC14_1765510</name>
</gene>
<dbReference type="InterPro" id="IPR015424">
    <property type="entry name" value="PyrdxlP-dep_Trfase"/>
</dbReference>
<evidence type="ECO:0008006" key="5">
    <source>
        <dbReference type="Google" id="ProtNLM"/>
    </source>
</evidence>
<dbReference type="EMBL" id="LAZR01016481">
    <property type="protein sequence ID" value="KKM04312.1"/>
    <property type="molecule type" value="Genomic_DNA"/>
</dbReference>
<dbReference type="InterPro" id="IPR015421">
    <property type="entry name" value="PyrdxlP-dep_Trfase_major"/>
</dbReference>
<dbReference type="GO" id="GO:0042802">
    <property type="term" value="F:identical protein binding"/>
    <property type="evidence" value="ECO:0007669"/>
    <property type="project" value="TreeGrafter"/>
</dbReference>
<dbReference type="GO" id="GO:0008483">
    <property type="term" value="F:transaminase activity"/>
    <property type="evidence" value="ECO:0007669"/>
    <property type="project" value="InterPro"/>
</dbReference>
<dbReference type="InterPro" id="IPR000653">
    <property type="entry name" value="DegT/StrS_aminotransferase"/>
</dbReference>
<dbReference type="GO" id="GO:0030170">
    <property type="term" value="F:pyridoxal phosphate binding"/>
    <property type="evidence" value="ECO:0007669"/>
    <property type="project" value="InterPro"/>
</dbReference>
<dbReference type="CDD" id="cd00610">
    <property type="entry name" value="OAT_like"/>
    <property type="match status" value="1"/>
</dbReference>
<evidence type="ECO:0000256" key="2">
    <source>
        <dbReference type="ARBA" id="ARBA00008954"/>
    </source>
</evidence>
<name>A0A0F9HMB0_9ZZZZ</name>
<protein>
    <recommendedName>
        <fullName evidence="5">Aspartate aminotransferase family protein</fullName>
    </recommendedName>
</protein>
<keyword evidence="3" id="KW-0663">Pyridoxal phosphate</keyword>
<dbReference type="PANTHER" id="PTHR11986:SF58">
    <property type="entry name" value="LEUCINE_METHIONINE RACEMASE"/>
    <property type="match status" value="1"/>
</dbReference>
<dbReference type="SUPFAM" id="SSF53383">
    <property type="entry name" value="PLP-dependent transferases"/>
    <property type="match status" value="2"/>
</dbReference>
<evidence type="ECO:0000256" key="3">
    <source>
        <dbReference type="ARBA" id="ARBA00022898"/>
    </source>
</evidence>
<dbReference type="InterPro" id="IPR015422">
    <property type="entry name" value="PyrdxlP-dep_Trfase_small"/>
</dbReference>
<feature type="non-terminal residue" evidence="4">
    <location>
        <position position="549"/>
    </location>
</feature>
<comment type="caution">
    <text evidence="4">The sequence shown here is derived from an EMBL/GenBank/DDBJ whole genome shotgun (WGS) entry which is preliminary data.</text>
</comment>
<sequence length="549" mass="60477">MYENIKKDEILAGQNAFLDGKGSRPGLIIAGAKGARVWDNEGREYIDCTSGAFVTNVGSCHPKVIGAVREQISRLTHTAYDYDNIPMLHLTKKLSHLAPGDLNKINFCLEGSVAVEGAMKLAIKNNPDRRCFVCLDHAYHGRTFATMPLTWAVPGDALSSYYMSNIVKVPEAYCYRCAFGLNYPSCSLRCASFLEETIENRVNGGVVAVLMEPVQGNGGQISFPKEYCSRIREICSRHGVLLIWDEIQTAFGRLGTMFAAELYGVIPDILVFGKALGGGFPIAGIMARDVLRGFGTAEHLFTFAHFPPSMAAALATLEVIEEEGLLSKCKQLSSLIMDRLTKIQMEYELVGDVRGVGLAIGIELVKNRETKEPAAEESQKIAQLALEKGVILGISKFAGMGNVIKFKPPLVTTRDEINKALNVLEASHADKSGRFIGEEELQQVSEVIKSGSLSFLYGEKVKQLQGEFSSLYNVQTAVATSSGTAALHTALVFLNPEGIRYIPRLVKERILKYILSTAMENIRAKEALLVFNFRRCAMKRTDKLRRERE</sequence>
<dbReference type="PROSITE" id="PS00600">
    <property type="entry name" value="AA_TRANSFER_CLASS_3"/>
    <property type="match status" value="1"/>
</dbReference>
<organism evidence="4">
    <name type="scientific">marine sediment metagenome</name>
    <dbReference type="NCBI Taxonomy" id="412755"/>
    <lineage>
        <taxon>unclassified sequences</taxon>
        <taxon>metagenomes</taxon>
        <taxon>ecological metagenomes</taxon>
    </lineage>
</organism>
<comment type="cofactor">
    <cofactor evidence="1">
        <name>pyridoxal 5'-phosphate</name>
        <dbReference type="ChEBI" id="CHEBI:597326"/>
    </cofactor>
</comment>